<evidence type="ECO:0000313" key="1">
    <source>
        <dbReference type="EMBL" id="KAH3768855.1"/>
    </source>
</evidence>
<proteinExistence type="predicted"/>
<keyword evidence="2" id="KW-1185">Reference proteome</keyword>
<reference evidence="1" key="2">
    <citation type="submission" date="2020-11" db="EMBL/GenBank/DDBJ databases">
        <authorList>
            <person name="McCartney M.A."/>
            <person name="Auch B."/>
            <person name="Kono T."/>
            <person name="Mallez S."/>
            <person name="Becker A."/>
            <person name="Gohl D.M."/>
            <person name="Silverstein K.A.T."/>
            <person name="Koren S."/>
            <person name="Bechman K.B."/>
            <person name="Herman A."/>
            <person name="Abrahante J.E."/>
            <person name="Garbe J."/>
        </authorList>
    </citation>
    <scope>NUCLEOTIDE SEQUENCE</scope>
    <source>
        <strain evidence="1">Duluth1</strain>
        <tissue evidence="1">Whole animal</tissue>
    </source>
</reference>
<gene>
    <name evidence="1" type="ORF">DPMN_170071</name>
</gene>
<dbReference type="EMBL" id="JAIWYP010000009">
    <property type="protein sequence ID" value="KAH3768855.1"/>
    <property type="molecule type" value="Genomic_DNA"/>
</dbReference>
<evidence type="ECO:0000313" key="2">
    <source>
        <dbReference type="Proteomes" id="UP000828390"/>
    </source>
</evidence>
<protein>
    <recommendedName>
        <fullName evidence="3">C-type lectin domain-containing protein</fullName>
    </recommendedName>
</protein>
<dbReference type="AlphaFoldDB" id="A0A9D4DYM0"/>
<dbReference type="InterPro" id="IPR016187">
    <property type="entry name" value="CTDL_fold"/>
</dbReference>
<organism evidence="1 2">
    <name type="scientific">Dreissena polymorpha</name>
    <name type="common">Zebra mussel</name>
    <name type="synonym">Mytilus polymorpha</name>
    <dbReference type="NCBI Taxonomy" id="45954"/>
    <lineage>
        <taxon>Eukaryota</taxon>
        <taxon>Metazoa</taxon>
        <taxon>Spiralia</taxon>
        <taxon>Lophotrochozoa</taxon>
        <taxon>Mollusca</taxon>
        <taxon>Bivalvia</taxon>
        <taxon>Autobranchia</taxon>
        <taxon>Heteroconchia</taxon>
        <taxon>Euheterodonta</taxon>
        <taxon>Imparidentia</taxon>
        <taxon>Neoheterodontei</taxon>
        <taxon>Myida</taxon>
        <taxon>Dreissenoidea</taxon>
        <taxon>Dreissenidae</taxon>
        <taxon>Dreissena</taxon>
    </lineage>
</organism>
<dbReference type="SUPFAM" id="SSF56436">
    <property type="entry name" value="C-type lectin-like"/>
    <property type="match status" value="1"/>
</dbReference>
<dbReference type="Gene3D" id="3.10.100.10">
    <property type="entry name" value="Mannose-Binding Protein A, subunit A"/>
    <property type="match status" value="1"/>
</dbReference>
<name>A0A9D4DYM0_DREPO</name>
<comment type="caution">
    <text evidence="1">The sequence shown here is derived from an EMBL/GenBank/DDBJ whole genome shotgun (WGS) entry which is preliminary data.</text>
</comment>
<dbReference type="InterPro" id="IPR016186">
    <property type="entry name" value="C-type_lectin-like/link_sf"/>
</dbReference>
<sequence length="52" mass="6240">MCVDPQKVGYWTSANDLEVEGRWVWDYPSDNVVLYTDWHMGEPNNNWYNTSR</sequence>
<accession>A0A9D4DYM0</accession>
<reference evidence="1" key="1">
    <citation type="journal article" date="2019" name="bioRxiv">
        <title>The Genome of the Zebra Mussel, Dreissena polymorpha: A Resource for Invasive Species Research.</title>
        <authorList>
            <person name="McCartney M.A."/>
            <person name="Auch B."/>
            <person name="Kono T."/>
            <person name="Mallez S."/>
            <person name="Zhang Y."/>
            <person name="Obille A."/>
            <person name="Becker A."/>
            <person name="Abrahante J.E."/>
            <person name="Garbe J."/>
            <person name="Badalamenti J.P."/>
            <person name="Herman A."/>
            <person name="Mangelson H."/>
            <person name="Liachko I."/>
            <person name="Sullivan S."/>
            <person name="Sone E.D."/>
            <person name="Koren S."/>
            <person name="Silverstein K.A.T."/>
            <person name="Beckman K.B."/>
            <person name="Gohl D.M."/>
        </authorList>
    </citation>
    <scope>NUCLEOTIDE SEQUENCE</scope>
    <source>
        <strain evidence="1">Duluth1</strain>
        <tissue evidence="1">Whole animal</tissue>
    </source>
</reference>
<dbReference type="Proteomes" id="UP000828390">
    <property type="component" value="Unassembled WGS sequence"/>
</dbReference>
<evidence type="ECO:0008006" key="3">
    <source>
        <dbReference type="Google" id="ProtNLM"/>
    </source>
</evidence>